<proteinExistence type="inferred from homology"/>
<dbReference type="InterPro" id="IPR022398">
    <property type="entry name" value="Peptidase_S8_His-AS"/>
</dbReference>
<sequence length="900" mass="98029">MYLNYIRLSWLWITTVFLLIGWPNNVLANGRQRMRGRFMVEFDHLASDADAHRDSKILLEHLQEKFPGVKLATPRVLDYKLMRAATLQMDVTKEKLHDSIIQAAVDTGLATAIHPLHSTVNPRKSGVITAAASPAASNEVLHNSPKIENANLLMAHAMTQVDRIHEEYNNTGAGIFIAVLDDGVDYMHPALGGGYGPGYKIRYGGDFVGIPVLTLNEDGSSDSKYDNDPIDDCYKHGYEGGHGTHVTGIIGAKSENYTGVAPDATLGVWRVLDCAGTGHDEIFVDGMFAAHEAGADIISMSLGDPRGWSETIGAVAAERISSAGVIVIAAVGNEGAKGAFTTNSPSVGKGVISVASFNNEYTLQDTILVSGIEDAFDVSIDDDLGPLPNGADLVLGDKHTGSESDACELPNIPENVTGKLAIVQRGGCTFDIKIQNLAHAGAIGVLIYNADNTTGILTLVTNNATVPVASLSANNGTAIVKAIKEDESGVKQITVSGRVVPVGAAKMVSSFSSIGPSYENDFKPNIAGIGGMVYSTFPRTYGSWKVLDGTSMATPYVSGTFALYLKALKDKKQEQTPTYMLEQFQNYAYKASADDPSIYSSAYRQGAGLVQVYDAIYQTSHISPGSISFNDTANLNRSQTLTIFNNGDSIAWYEITNHVSISIDPYNQTSDISAYEFNSPPQYIDNGTAHLRFSRKTIKISPGSSTEVQVTVTPPETDPKLHIMYSGFIEFKSKLPNSHKDMTVPYIGIVGNQRELPIFDTKLNCIAADRLYELDELYTFDRNNESTQFVIGMVFTTPSKLIVFRLYDYGTKMELGYALKPMKNRYRDDGSKARIGTDLWDGSYYETLPPSNLERTLPVPQKHEVKPGKYQIVVQALKLFGDPNNKNDWEDWTSNVIQVV</sequence>
<dbReference type="SUPFAM" id="SSF52743">
    <property type="entry name" value="Subtilisin-like"/>
    <property type="match status" value="1"/>
</dbReference>
<keyword evidence="4" id="KW-0732">Signal</keyword>
<organism evidence="13 14">
    <name type="scientific">Circinella minor</name>
    <dbReference type="NCBI Taxonomy" id="1195481"/>
    <lineage>
        <taxon>Eukaryota</taxon>
        <taxon>Fungi</taxon>
        <taxon>Fungi incertae sedis</taxon>
        <taxon>Mucoromycota</taxon>
        <taxon>Mucoromycotina</taxon>
        <taxon>Mucoromycetes</taxon>
        <taxon>Mucorales</taxon>
        <taxon>Lichtheimiaceae</taxon>
        <taxon>Circinella</taxon>
    </lineage>
</organism>
<dbReference type="Pfam" id="PF02225">
    <property type="entry name" value="PA"/>
    <property type="match status" value="1"/>
</dbReference>
<accession>A0A8H7VLA7</accession>
<dbReference type="PANTHER" id="PTHR43399:SF4">
    <property type="entry name" value="CELL WALL-ASSOCIATED PROTEASE"/>
    <property type="match status" value="1"/>
</dbReference>
<evidence type="ECO:0000259" key="10">
    <source>
        <dbReference type="Pfam" id="PF00082"/>
    </source>
</evidence>
<evidence type="ECO:0000256" key="7">
    <source>
        <dbReference type="PIRSR" id="PIRSR615500-1"/>
    </source>
</evidence>
<dbReference type="InterPro" id="IPR023828">
    <property type="entry name" value="Peptidase_S8_Ser-AS"/>
</dbReference>
<dbReference type="Gene3D" id="3.40.50.200">
    <property type="entry name" value="Peptidase S8/S53 domain"/>
    <property type="match status" value="1"/>
</dbReference>
<keyword evidence="14" id="KW-1185">Reference proteome</keyword>
<dbReference type="PROSITE" id="PS00136">
    <property type="entry name" value="SUBTILASE_ASP"/>
    <property type="match status" value="1"/>
</dbReference>
<feature type="domain" description="PA" evidence="11">
    <location>
        <begin position="392"/>
        <end position="479"/>
    </location>
</feature>
<dbReference type="Gene3D" id="2.60.40.1710">
    <property type="entry name" value="Subtilisin-like superfamily"/>
    <property type="match status" value="1"/>
</dbReference>
<gene>
    <name evidence="13" type="ORF">INT45_005446</name>
</gene>
<dbReference type="InterPro" id="IPR034187">
    <property type="entry name" value="Peptidases_S8_5"/>
</dbReference>
<dbReference type="GO" id="GO:0016020">
    <property type="term" value="C:membrane"/>
    <property type="evidence" value="ECO:0007669"/>
    <property type="project" value="InterPro"/>
</dbReference>
<dbReference type="EMBL" id="JAEPRB010000209">
    <property type="protein sequence ID" value="KAG2218799.1"/>
    <property type="molecule type" value="Genomic_DNA"/>
</dbReference>
<dbReference type="InterPro" id="IPR000209">
    <property type="entry name" value="Peptidase_S8/S53_dom"/>
</dbReference>
<dbReference type="InterPro" id="IPR023827">
    <property type="entry name" value="Peptidase_S8_Asp-AS"/>
</dbReference>
<feature type="domain" description="Peptidase S8/S53" evidence="10">
    <location>
        <begin position="172"/>
        <end position="583"/>
    </location>
</feature>
<reference evidence="13 14" key="1">
    <citation type="submission" date="2020-12" db="EMBL/GenBank/DDBJ databases">
        <title>Metabolic potential, ecology and presence of endohyphal bacteria is reflected in genomic diversity of Mucoromycotina.</title>
        <authorList>
            <person name="Muszewska A."/>
            <person name="Okrasinska A."/>
            <person name="Steczkiewicz K."/>
            <person name="Drgas O."/>
            <person name="Orlowska M."/>
            <person name="Perlinska-Lenart U."/>
            <person name="Aleksandrzak-Piekarczyk T."/>
            <person name="Szatraj K."/>
            <person name="Zielenkiewicz U."/>
            <person name="Pilsyk S."/>
            <person name="Malc E."/>
            <person name="Mieczkowski P."/>
            <person name="Kruszewska J.S."/>
            <person name="Biernat P."/>
            <person name="Pawlowska J."/>
        </authorList>
    </citation>
    <scope>NUCLEOTIDE SEQUENCE [LARGE SCALE GENOMIC DNA]</scope>
    <source>
        <strain evidence="13 14">CBS 142.35</strain>
    </source>
</reference>
<evidence type="ECO:0000259" key="12">
    <source>
        <dbReference type="Pfam" id="PF06280"/>
    </source>
</evidence>
<evidence type="ECO:0000256" key="9">
    <source>
        <dbReference type="RuleBase" id="RU003355"/>
    </source>
</evidence>
<dbReference type="PROSITE" id="PS51892">
    <property type="entry name" value="SUBTILASE"/>
    <property type="match status" value="1"/>
</dbReference>
<dbReference type="PANTHER" id="PTHR43399">
    <property type="entry name" value="SUBTILISIN-RELATED"/>
    <property type="match status" value="1"/>
</dbReference>
<dbReference type="InterPro" id="IPR036852">
    <property type="entry name" value="Peptidase_S8/S53_dom_sf"/>
</dbReference>
<comment type="similarity">
    <text evidence="1 8 9">Belongs to the peptidase S8 family.</text>
</comment>
<dbReference type="Pfam" id="PF00082">
    <property type="entry name" value="Peptidase_S8"/>
    <property type="match status" value="1"/>
</dbReference>
<dbReference type="InterPro" id="IPR003137">
    <property type="entry name" value="PA_domain"/>
</dbReference>
<evidence type="ECO:0000256" key="4">
    <source>
        <dbReference type="ARBA" id="ARBA00022729"/>
    </source>
</evidence>
<keyword evidence="3 8" id="KW-0645">Protease</keyword>
<feature type="domain" description="C5a peptidase/Subtilisin-like protease SBT2-like Fn3-like" evidence="12">
    <location>
        <begin position="627"/>
        <end position="746"/>
    </location>
</feature>
<feature type="active site" description="Charge relay system" evidence="7 8">
    <location>
        <position position="551"/>
    </location>
</feature>
<dbReference type="CDD" id="cd07489">
    <property type="entry name" value="Peptidases_S8_5"/>
    <property type="match status" value="1"/>
</dbReference>
<dbReference type="InterPro" id="IPR010435">
    <property type="entry name" value="C5a/SBT2-like_Fn3"/>
</dbReference>
<name>A0A8H7VLA7_9FUNG</name>
<evidence type="ECO:0000256" key="1">
    <source>
        <dbReference type="ARBA" id="ARBA00011073"/>
    </source>
</evidence>
<dbReference type="SUPFAM" id="SSF52025">
    <property type="entry name" value="PA domain"/>
    <property type="match status" value="1"/>
</dbReference>
<feature type="active site" description="Charge relay system" evidence="7 8">
    <location>
        <position position="181"/>
    </location>
</feature>
<evidence type="ECO:0000256" key="8">
    <source>
        <dbReference type="PROSITE-ProRule" id="PRU01240"/>
    </source>
</evidence>
<dbReference type="AlphaFoldDB" id="A0A8H7VLA7"/>
<keyword evidence="2" id="KW-0964">Secreted</keyword>
<protein>
    <submittedName>
        <fullName evidence="13">Uncharacterized protein</fullName>
    </submittedName>
</protein>
<dbReference type="OrthoDB" id="10256524at2759"/>
<dbReference type="PRINTS" id="PR00723">
    <property type="entry name" value="SUBTILISIN"/>
</dbReference>
<dbReference type="Proteomes" id="UP000646827">
    <property type="component" value="Unassembled WGS sequence"/>
</dbReference>
<dbReference type="InterPro" id="IPR015500">
    <property type="entry name" value="Peptidase_S8_subtilisin-rel"/>
</dbReference>
<dbReference type="CDD" id="cd04818">
    <property type="entry name" value="PA_subtilisin_1"/>
    <property type="match status" value="1"/>
</dbReference>
<evidence type="ECO:0000256" key="2">
    <source>
        <dbReference type="ARBA" id="ARBA00022525"/>
    </source>
</evidence>
<dbReference type="InterPro" id="IPR046450">
    <property type="entry name" value="PA_dom_sf"/>
</dbReference>
<dbReference type="PROSITE" id="PS00138">
    <property type="entry name" value="SUBTILASE_SER"/>
    <property type="match status" value="1"/>
</dbReference>
<keyword evidence="5 8" id="KW-0378">Hydrolase</keyword>
<dbReference type="GO" id="GO:0006508">
    <property type="term" value="P:proteolysis"/>
    <property type="evidence" value="ECO:0007669"/>
    <property type="project" value="UniProtKB-KW"/>
</dbReference>
<keyword evidence="6 8" id="KW-0720">Serine protease</keyword>
<evidence type="ECO:0000313" key="14">
    <source>
        <dbReference type="Proteomes" id="UP000646827"/>
    </source>
</evidence>
<evidence type="ECO:0000256" key="5">
    <source>
        <dbReference type="ARBA" id="ARBA00022801"/>
    </source>
</evidence>
<dbReference type="InterPro" id="IPR051048">
    <property type="entry name" value="Peptidase_S8/S53_subtilisin"/>
</dbReference>
<dbReference type="Gene3D" id="3.50.30.30">
    <property type="match status" value="1"/>
</dbReference>
<evidence type="ECO:0000256" key="6">
    <source>
        <dbReference type="ARBA" id="ARBA00022825"/>
    </source>
</evidence>
<evidence type="ECO:0000256" key="3">
    <source>
        <dbReference type="ARBA" id="ARBA00022670"/>
    </source>
</evidence>
<evidence type="ECO:0000259" key="11">
    <source>
        <dbReference type="Pfam" id="PF02225"/>
    </source>
</evidence>
<feature type="active site" description="Charge relay system" evidence="7 8">
    <location>
        <position position="242"/>
    </location>
</feature>
<evidence type="ECO:0000313" key="13">
    <source>
        <dbReference type="EMBL" id="KAG2218799.1"/>
    </source>
</evidence>
<dbReference type="GO" id="GO:0004252">
    <property type="term" value="F:serine-type endopeptidase activity"/>
    <property type="evidence" value="ECO:0007669"/>
    <property type="project" value="UniProtKB-UniRule"/>
</dbReference>
<dbReference type="Pfam" id="PF06280">
    <property type="entry name" value="fn3_5"/>
    <property type="match status" value="1"/>
</dbReference>
<dbReference type="PROSITE" id="PS00137">
    <property type="entry name" value="SUBTILASE_HIS"/>
    <property type="match status" value="1"/>
</dbReference>
<comment type="caution">
    <text evidence="13">The sequence shown here is derived from an EMBL/GenBank/DDBJ whole genome shotgun (WGS) entry which is preliminary data.</text>
</comment>